<reference evidence="1 2" key="1">
    <citation type="submission" date="2019-05" db="EMBL/GenBank/DDBJ databases">
        <authorList>
            <person name="Narsing Rao M.P."/>
            <person name="Li W.J."/>
        </authorList>
    </citation>
    <scope>NUCLEOTIDE SEQUENCE [LARGE SCALE GENOMIC DNA]</scope>
    <source>
        <strain evidence="1 2">SYSU_K30003</strain>
    </source>
</reference>
<dbReference type="EMBL" id="VCIW01000022">
    <property type="protein sequence ID" value="TLS49254.1"/>
    <property type="molecule type" value="Genomic_DNA"/>
</dbReference>
<evidence type="ECO:0000313" key="2">
    <source>
        <dbReference type="Proteomes" id="UP000309676"/>
    </source>
</evidence>
<proteinExistence type="predicted"/>
<sequence length="239" mass="25202">MHRRIASEADGRKGAMTGDLKIVGMGTASGGSYRHVSIEGTGTVKGAVTCQSFALNGMGTVNGDIRCEESFDVSGKLTGAGGIDAARVGIEGQATLQGRLRGESVALSGYASVRGDVEAESFDADGGFTVDGLLNAGVVDIRLQGRCRAADIGCDRIVVKRSSRSDWSRLLAWIIPLFEPQLQARTIEGNDIDLCETTADIVRGDRVSIGPGCRIGEVEYRTELFVHPDATVGAKTQRP</sequence>
<dbReference type="Proteomes" id="UP000309676">
    <property type="component" value="Unassembled WGS sequence"/>
</dbReference>
<organism evidence="1 2">
    <name type="scientific">Paenibacillus antri</name>
    <dbReference type="NCBI Taxonomy" id="2582848"/>
    <lineage>
        <taxon>Bacteria</taxon>
        <taxon>Bacillati</taxon>
        <taxon>Bacillota</taxon>
        <taxon>Bacilli</taxon>
        <taxon>Bacillales</taxon>
        <taxon>Paenibacillaceae</taxon>
        <taxon>Paenibacillus</taxon>
    </lineage>
</organism>
<comment type="caution">
    <text evidence="1">The sequence shown here is derived from an EMBL/GenBank/DDBJ whole genome shotgun (WGS) entry which is preliminary data.</text>
</comment>
<dbReference type="InterPro" id="IPR007607">
    <property type="entry name" value="BacA/B"/>
</dbReference>
<dbReference type="Pfam" id="PF04519">
    <property type="entry name" value="Bactofilin"/>
    <property type="match status" value="1"/>
</dbReference>
<gene>
    <name evidence="1" type="ORF">FE782_25685</name>
</gene>
<dbReference type="AlphaFoldDB" id="A0A5R9G880"/>
<accession>A0A5R9G880</accession>
<name>A0A5R9G880_9BACL</name>
<evidence type="ECO:0000313" key="1">
    <source>
        <dbReference type="EMBL" id="TLS49254.1"/>
    </source>
</evidence>
<protein>
    <recommendedName>
        <fullName evidence="3">Polymer-forming cytoskeletal protein</fullName>
    </recommendedName>
</protein>
<keyword evidence="2" id="KW-1185">Reference proteome</keyword>
<evidence type="ECO:0008006" key="3">
    <source>
        <dbReference type="Google" id="ProtNLM"/>
    </source>
</evidence>